<proteinExistence type="predicted"/>
<keyword evidence="2" id="KW-0472">Membrane</keyword>
<dbReference type="SUPFAM" id="SSF47226">
    <property type="entry name" value="Histidine-containing phosphotransfer domain, HPT domain"/>
    <property type="match status" value="1"/>
</dbReference>
<name>A0A6H3F757_9BACT</name>
<accession>A0A6H3F757</accession>
<gene>
    <name evidence="3" type="ORF">EB812_09915</name>
</gene>
<feature type="transmembrane region" description="Helical" evidence="2">
    <location>
        <begin position="155"/>
        <end position="174"/>
    </location>
</feature>
<evidence type="ECO:0000313" key="3">
    <source>
        <dbReference type="EMBL" id="TBH78739.1"/>
    </source>
</evidence>
<dbReference type="InterPro" id="IPR036641">
    <property type="entry name" value="HPT_dom_sf"/>
</dbReference>
<sequence length="369" mass="39436">MRHIFSVRRRRLALLLWAASLLLFLLLGVWNINADKEETANRLSGDAGRMAAQLAALLSLPAWELDELTARTIVMAAMEDESIYAIKVQTKRGMLEGQRRNYQWEPVPWDDEITEDSVQGMNPLKMEGRVVGSVEVYLSPRVSDEDLARKARREVWRFALSALLATGVLGLLLWQWGDLDRLRGLTRRGGRADGPAEGLEAVAGAAFGAAKPSAAKPGSAGTGADAEGVPWGEAPADGVSGRVKDDALSAGAVVSPALGRAFALRRPEAWRVTAGLFGQTFAHAPFLLGRLYEDGDAAALCRLGQVLEKAAPAVGAERLAAAARAMQAALNDPDCPTTALAVEDCLHALEEVLRTLDGAPQGPSSEQTV</sequence>
<dbReference type="Proteomes" id="UP000292919">
    <property type="component" value="Unassembled WGS sequence"/>
</dbReference>
<keyword evidence="4" id="KW-1185">Reference proteome</keyword>
<evidence type="ECO:0000256" key="2">
    <source>
        <dbReference type="SAM" id="Phobius"/>
    </source>
</evidence>
<feature type="region of interest" description="Disordered" evidence="1">
    <location>
        <begin position="213"/>
        <end position="236"/>
    </location>
</feature>
<dbReference type="RefSeq" id="WP_118229487.1">
    <property type="nucleotide sequence ID" value="NZ_JAQDZC010000003.1"/>
</dbReference>
<dbReference type="EMBL" id="SIXC01000013">
    <property type="protein sequence ID" value="TBH78739.1"/>
    <property type="molecule type" value="Genomic_DNA"/>
</dbReference>
<evidence type="ECO:0000313" key="4">
    <source>
        <dbReference type="Proteomes" id="UP000292919"/>
    </source>
</evidence>
<protein>
    <submittedName>
        <fullName evidence="3">Uncharacterized protein</fullName>
    </submittedName>
</protein>
<keyword evidence="2" id="KW-1133">Transmembrane helix</keyword>
<comment type="caution">
    <text evidence="3">The sequence shown here is derived from an EMBL/GenBank/DDBJ whole genome shotgun (WGS) entry which is preliminary data.</text>
</comment>
<reference evidence="3 4" key="1">
    <citation type="submission" date="2018-12" db="EMBL/GenBank/DDBJ databases">
        <title>First genome draft of Desulfovibrio legallis sp. nov.</title>
        <authorList>
            <person name="Ben Dhia O."/>
            <person name="Najjari A."/>
            <person name="Ferjani R."/>
            <person name="Fhoula I."/>
            <person name="Fardeau M.-L."/>
            <person name="Boudabbous A."/>
            <person name="Ouzari H.I."/>
        </authorList>
    </citation>
    <scope>NUCLEOTIDE SEQUENCE [LARGE SCALE GENOMIC DNA]</scope>
    <source>
        <strain evidence="3 4">H1T</strain>
    </source>
</reference>
<dbReference type="GO" id="GO:0000160">
    <property type="term" value="P:phosphorelay signal transduction system"/>
    <property type="evidence" value="ECO:0007669"/>
    <property type="project" value="InterPro"/>
</dbReference>
<dbReference type="AlphaFoldDB" id="A0A6H3F757"/>
<evidence type="ECO:0000256" key="1">
    <source>
        <dbReference type="SAM" id="MobiDB-lite"/>
    </source>
</evidence>
<organism evidence="3 4">
    <name type="scientific">Desulfovibrio legallii</name>
    <dbReference type="NCBI Taxonomy" id="571438"/>
    <lineage>
        <taxon>Bacteria</taxon>
        <taxon>Pseudomonadati</taxon>
        <taxon>Thermodesulfobacteriota</taxon>
        <taxon>Desulfovibrionia</taxon>
        <taxon>Desulfovibrionales</taxon>
        <taxon>Desulfovibrionaceae</taxon>
        <taxon>Desulfovibrio</taxon>
    </lineage>
</organism>
<keyword evidence="2" id="KW-0812">Transmembrane</keyword>